<dbReference type="Proteomes" id="UP001060085">
    <property type="component" value="Linkage Group LG03"/>
</dbReference>
<reference evidence="2" key="1">
    <citation type="journal article" date="2023" name="Nat. Plants">
        <title>Single-cell RNA sequencing provides a high-resolution roadmap for understanding the multicellular compartmentation of specialized metabolism.</title>
        <authorList>
            <person name="Sun S."/>
            <person name="Shen X."/>
            <person name="Li Y."/>
            <person name="Li Y."/>
            <person name="Wang S."/>
            <person name="Li R."/>
            <person name="Zhang H."/>
            <person name="Shen G."/>
            <person name="Guo B."/>
            <person name="Wei J."/>
            <person name="Xu J."/>
            <person name="St-Pierre B."/>
            <person name="Chen S."/>
            <person name="Sun C."/>
        </authorList>
    </citation>
    <scope>NUCLEOTIDE SEQUENCE [LARGE SCALE GENOMIC DNA]</scope>
</reference>
<sequence>MSNELALYMASPTVLPAGVAQGGLIPYLAAVDLAEGYGVSQVLETAGRLIAKVTKTKLCQKTHGLTDTASHEIIRNFMTKMTELLEATLANRRGERTQNTSNDKALE</sequence>
<evidence type="ECO:0000313" key="1">
    <source>
        <dbReference type="EMBL" id="KAI5671426.1"/>
    </source>
</evidence>
<gene>
    <name evidence="1" type="ORF">M9H77_11790</name>
</gene>
<comment type="caution">
    <text evidence="1">The sequence shown here is derived from an EMBL/GenBank/DDBJ whole genome shotgun (WGS) entry which is preliminary data.</text>
</comment>
<name>A0ACC0BFM8_CATRO</name>
<keyword evidence="2" id="KW-1185">Reference proteome</keyword>
<accession>A0ACC0BFM8</accession>
<dbReference type="EMBL" id="CM044703">
    <property type="protein sequence ID" value="KAI5671426.1"/>
    <property type="molecule type" value="Genomic_DNA"/>
</dbReference>
<evidence type="ECO:0000313" key="2">
    <source>
        <dbReference type="Proteomes" id="UP001060085"/>
    </source>
</evidence>
<protein>
    <submittedName>
        <fullName evidence="1">Uncharacterized protein</fullName>
    </submittedName>
</protein>
<organism evidence="1 2">
    <name type="scientific">Catharanthus roseus</name>
    <name type="common">Madagascar periwinkle</name>
    <name type="synonym">Vinca rosea</name>
    <dbReference type="NCBI Taxonomy" id="4058"/>
    <lineage>
        <taxon>Eukaryota</taxon>
        <taxon>Viridiplantae</taxon>
        <taxon>Streptophyta</taxon>
        <taxon>Embryophyta</taxon>
        <taxon>Tracheophyta</taxon>
        <taxon>Spermatophyta</taxon>
        <taxon>Magnoliopsida</taxon>
        <taxon>eudicotyledons</taxon>
        <taxon>Gunneridae</taxon>
        <taxon>Pentapetalae</taxon>
        <taxon>asterids</taxon>
        <taxon>lamiids</taxon>
        <taxon>Gentianales</taxon>
        <taxon>Apocynaceae</taxon>
        <taxon>Rauvolfioideae</taxon>
        <taxon>Vinceae</taxon>
        <taxon>Catharanthinae</taxon>
        <taxon>Catharanthus</taxon>
    </lineage>
</organism>
<proteinExistence type="predicted"/>